<feature type="compositionally biased region" description="Basic and acidic residues" evidence="2">
    <location>
        <begin position="134"/>
        <end position="152"/>
    </location>
</feature>
<evidence type="ECO:0000313" key="3">
    <source>
        <dbReference type="EMBL" id="OAD60725.1"/>
    </source>
</evidence>
<dbReference type="OrthoDB" id="7555415at2759"/>
<gene>
    <name evidence="3" type="ORF">WN48_05287</name>
</gene>
<organism evidence="3 4">
    <name type="scientific">Eufriesea mexicana</name>
    <dbReference type="NCBI Taxonomy" id="516756"/>
    <lineage>
        <taxon>Eukaryota</taxon>
        <taxon>Metazoa</taxon>
        <taxon>Ecdysozoa</taxon>
        <taxon>Arthropoda</taxon>
        <taxon>Hexapoda</taxon>
        <taxon>Insecta</taxon>
        <taxon>Pterygota</taxon>
        <taxon>Neoptera</taxon>
        <taxon>Endopterygota</taxon>
        <taxon>Hymenoptera</taxon>
        <taxon>Apocrita</taxon>
        <taxon>Aculeata</taxon>
        <taxon>Apoidea</taxon>
        <taxon>Anthophila</taxon>
        <taxon>Apidae</taxon>
        <taxon>Eufriesea</taxon>
    </lineage>
</organism>
<proteinExistence type="predicted"/>
<protein>
    <submittedName>
        <fullName evidence="3">Uncharacterized protein</fullName>
    </submittedName>
</protein>
<feature type="compositionally biased region" description="Basic and acidic residues" evidence="2">
    <location>
        <begin position="216"/>
        <end position="229"/>
    </location>
</feature>
<keyword evidence="4" id="KW-1185">Reference proteome</keyword>
<name>A0A310SU14_9HYME</name>
<feature type="compositionally biased region" description="Polar residues" evidence="2">
    <location>
        <begin position="79"/>
        <end position="88"/>
    </location>
</feature>
<feature type="coiled-coil region" evidence="1">
    <location>
        <begin position="400"/>
        <end position="427"/>
    </location>
</feature>
<sequence length="465" mass="51836">MNSKKIPGRTAIFFPVADGILVDRILETEPWRQIDNFVQYNFVQNIAKTVNERVTLDPKSTPAGKQKVFYTHFHEPSVLSSTLTTDTKSPGKKRITSASVRTRKSQTGQIDDEKSAKKKQNALPAVGGRKTVGRKKEAAKKTNEEQGKKEASTNRGRKVGTGDDGKGEEKKPKAVARNSKPNTKCVEENPKVAVNQTEKPSADSQKLEAGSECIAEENKTAESSKRTEETVVSWPVGNEKSTILLNDKVANAERNRSAMSVNTLIGANSKSPFRTSTPKREASRTSGFLGTKPAVAKHHVSTLEKDSSIRSNASAMKACTRSTCARRNAIYGNEEFVTKGNEDKKISAKCECKPTNTLKVKGEKKLGNNETSRTLINKNTTKARYKNTTSTERKSEKFEKRLLEQRKMQEERKIRRHEREAERAMERFSHHVTYIAKKKGYIPEHGLSIDTEDEDSYSDCTSGSY</sequence>
<feature type="region of interest" description="Disordered" evidence="2">
    <location>
        <begin position="444"/>
        <end position="465"/>
    </location>
</feature>
<feature type="compositionally biased region" description="Polar residues" evidence="2">
    <location>
        <begin position="96"/>
        <end position="109"/>
    </location>
</feature>
<dbReference type="AlphaFoldDB" id="A0A310SU14"/>
<evidence type="ECO:0000256" key="1">
    <source>
        <dbReference type="SAM" id="Coils"/>
    </source>
</evidence>
<keyword evidence="1" id="KW-0175">Coiled coil</keyword>
<dbReference type="Proteomes" id="UP000250275">
    <property type="component" value="Unassembled WGS sequence"/>
</dbReference>
<feature type="compositionally biased region" description="Basic and acidic residues" evidence="2">
    <location>
        <begin position="160"/>
        <end position="172"/>
    </location>
</feature>
<feature type="region of interest" description="Disordered" evidence="2">
    <location>
        <begin position="79"/>
        <end position="229"/>
    </location>
</feature>
<accession>A0A310SU14</accession>
<dbReference type="EMBL" id="KQ760382">
    <property type="protein sequence ID" value="OAD60725.1"/>
    <property type="molecule type" value="Genomic_DNA"/>
</dbReference>
<reference evidence="3 4" key="1">
    <citation type="submission" date="2015-07" db="EMBL/GenBank/DDBJ databases">
        <title>The genome of Eufriesea mexicana.</title>
        <authorList>
            <person name="Pan H."/>
            <person name="Kapheim K."/>
        </authorList>
    </citation>
    <scope>NUCLEOTIDE SEQUENCE [LARGE SCALE GENOMIC DNA]</scope>
    <source>
        <strain evidence="3">0111107269</strain>
        <tissue evidence="3">Whole body</tissue>
    </source>
</reference>
<feature type="compositionally biased region" description="Polar residues" evidence="2">
    <location>
        <begin position="194"/>
        <end position="204"/>
    </location>
</feature>
<evidence type="ECO:0000313" key="4">
    <source>
        <dbReference type="Proteomes" id="UP000250275"/>
    </source>
</evidence>
<evidence type="ECO:0000256" key="2">
    <source>
        <dbReference type="SAM" id="MobiDB-lite"/>
    </source>
</evidence>